<reference evidence="1 2" key="1">
    <citation type="submission" date="2021-06" db="EMBL/GenBank/DDBJ databases">
        <title>A haploid diamondback moth (Plutella xylostella L.) genome assembly resolves 31 chromosomes and identifies a diamide resistance mutation.</title>
        <authorList>
            <person name="Ward C.M."/>
            <person name="Perry K.D."/>
            <person name="Baker G."/>
            <person name="Powis K."/>
            <person name="Heckel D.G."/>
            <person name="Baxter S.W."/>
        </authorList>
    </citation>
    <scope>NUCLEOTIDE SEQUENCE [LARGE SCALE GENOMIC DNA]</scope>
    <source>
        <strain evidence="1 2">LV</strain>
        <tissue evidence="1">Single pupa</tissue>
    </source>
</reference>
<evidence type="ECO:0000313" key="1">
    <source>
        <dbReference type="EMBL" id="KAG7305129.1"/>
    </source>
</evidence>
<sequence length="57" mass="6402">MSEAVPADIQVNDTSEEVFVSESGWRTDCGYVSLVDEDDIVDCKCDYRDPQCCDFNS</sequence>
<dbReference type="Proteomes" id="UP000823941">
    <property type="component" value="Chromosome 14"/>
</dbReference>
<accession>A0ABQ7QIT3</accession>
<evidence type="ECO:0000313" key="2">
    <source>
        <dbReference type="Proteomes" id="UP000823941"/>
    </source>
</evidence>
<keyword evidence="2" id="KW-1185">Reference proteome</keyword>
<dbReference type="EMBL" id="JAHIBW010000014">
    <property type="protein sequence ID" value="KAG7305129.1"/>
    <property type="molecule type" value="Genomic_DNA"/>
</dbReference>
<gene>
    <name evidence="1" type="ORF">JYU34_010612</name>
</gene>
<protein>
    <submittedName>
        <fullName evidence="1">Uncharacterized protein</fullName>
    </submittedName>
</protein>
<comment type="caution">
    <text evidence="1">The sequence shown here is derived from an EMBL/GenBank/DDBJ whole genome shotgun (WGS) entry which is preliminary data.</text>
</comment>
<organism evidence="1 2">
    <name type="scientific">Plutella xylostella</name>
    <name type="common">Diamondback moth</name>
    <name type="synonym">Plutella maculipennis</name>
    <dbReference type="NCBI Taxonomy" id="51655"/>
    <lineage>
        <taxon>Eukaryota</taxon>
        <taxon>Metazoa</taxon>
        <taxon>Ecdysozoa</taxon>
        <taxon>Arthropoda</taxon>
        <taxon>Hexapoda</taxon>
        <taxon>Insecta</taxon>
        <taxon>Pterygota</taxon>
        <taxon>Neoptera</taxon>
        <taxon>Endopterygota</taxon>
        <taxon>Lepidoptera</taxon>
        <taxon>Glossata</taxon>
        <taxon>Ditrysia</taxon>
        <taxon>Yponomeutoidea</taxon>
        <taxon>Plutellidae</taxon>
        <taxon>Plutella</taxon>
    </lineage>
</organism>
<proteinExistence type="predicted"/>
<name>A0ABQ7QIT3_PLUXY</name>